<reference evidence="1 2" key="1">
    <citation type="submission" date="2022-12" db="EMBL/GenBank/DDBJ databases">
        <title>Chromosome-level genome assembly of true bugs.</title>
        <authorList>
            <person name="Ma L."/>
            <person name="Li H."/>
        </authorList>
    </citation>
    <scope>NUCLEOTIDE SEQUENCE [LARGE SCALE GENOMIC DNA]</scope>
    <source>
        <strain evidence="1">Lab_2022b</strain>
    </source>
</reference>
<dbReference type="Proteomes" id="UP001461498">
    <property type="component" value="Unassembled WGS sequence"/>
</dbReference>
<gene>
    <name evidence="1" type="ORF">O3M35_002427</name>
</gene>
<evidence type="ECO:0000313" key="1">
    <source>
        <dbReference type="EMBL" id="KAK9499381.1"/>
    </source>
</evidence>
<proteinExistence type="predicted"/>
<accession>A0AAW1CLG9</accession>
<sequence length="50" mass="5664">MTSLFTYLNIKFLQGHHMLYLNSLKGHNTETNENSTLLFGIVGKLSTSTF</sequence>
<protein>
    <submittedName>
        <fullName evidence="1">Uncharacterized protein</fullName>
    </submittedName>
</protein>
<comment type="caution">
    <text evidence="1">The sequence shown here is derived from an EMBL/GenBank/DDBJ whole genome shotgun (WGS) entry which is preliminary data.</text>
</comment>
<dbReference type="AlphaFoldDB" id="A0AAW1CLG9"/>
<name>A0AAW1CLG9_9HEMI</name>
<keyword evidence="2" id="KW-1185">Reference proteome</keyword>
<organism evidence="1 2">
    <name type="scientific">Rhynocoris fuscipes</name>
    <dbReference type="NCBI Taxonomy" id="488301"/>
    <lineage>
        <taxon>Eukaryota</taxon>
        <taxon>Metazoa</taxon>
        <taxon>Ecdysozoa</taxon>
        <taxon>Arthropoda</taxon>
        <taxon>Hexapoda</taxon>
        <taxon>Insecta</taxon>
        <taxon>Pterygota</taxon>
        <taxon>Neoptera</taxon>
        <taxon>Paraneoptera</taxon>
        <taxon>Hemiptera</taxon>
        <taxon>Heteroptera</taxon>
        <taxon>Panheteroptera</taxon>
        <taxon>Cimicomorpha</taxon>
        <taxon>Reduviidae</taxon>
        <taxon>Harpactorinae</taxon>
        <taxon>Harpactorini</taxon>
        <taxon>Rhynocoris</taxon>
    </lineage>
</organism>
<evidence type="ECO:0000313" key="2">
    <source>
        <dbReference type="Proteomes" id="UP001461498"/>
    </source>
</evidence>
<dbReference type="EMBL" id="JAPXFL010000011">
    <property type="protein sequence ID" value="KAK9499381.1"/>
    <property type="molecule type" value="Genomic_DNA"/>
</dbReference>